<comment type="subcellular location">
    <subcellularLocation>
        <location evidence="1">Membrane</location>
        <topology evidence="1">Single-pass type I membrane protein</topology>
    </subcellularLocation>
</comment>
<dbReference type="OrthoDB" id="1890790at2759"/>
<evidence type="ECO:0000256" key="2">
    <source>
        <dbReference type="ARBA" id="ARBA00012202"/>
    </source>
</evidence>
<organism evidence="13 16">
    <name type="scientific">Didymodactylos carnosus</name>
    <dbReference type="NCBI Taxonomy" id="1234261"/>
    <lineage>
        <taxon>Eukaryota</taxon>
        <taxon>Metazoa</taxon>
        <taxon>Spiralia</taxon>
        <taxon>Gnathifera</taxon>
        <taxon>Rotifera</taxon>
        <taxon>Eurotatoria</taxon>
        <taxon>Bdelloidea</taxon>
        <taxon>Philodinida</taxon>
        <taxon>Philodinidae</taxon>
        <taxon>Didymodactylos</taxon>
    </lineage>
</organism>
<protein>
    <recommendedName>
        <fullName evidence="2">guanylate cyclase</fullName>
        <ecNumber evidence="2">4.6.1.2</ecNumber>
    </recommendedName>
</protein>
<keyword evidence="16" id="KW-1185">Reference proteome</keyword>
<evidence type="ECO:0000259" key="11">
    <source>
        <dbReference type="PROSITE" id="PS50125"/>
    </source>
</evidence>
<dbReference type="InterPro" id="IPR050401">
    <property type="entry name" value="Cyclic_nucleotide_synthase"/>
</dbReference>
<dbReference type="EC" id="4.6.1.2" evidence="2"/>
<keyword evidence="9" id="KW-0141">cGMP biosynthesis</keyword>
<keyword evidence="8" id="KW-0456">Lyase</keyword>
<dbReference type="EMBL" id="CAJOBC010003210">
    <property type="protein sequence ID" value="CAF3772414.1"/>
    <property type="molecule type" value="Genomic_DNA"/>
</dbReference>
<evidence type="ECO:0000256" key="7">
    <source>
        <dbReference type="ARBA" id="ARBA00023136"/>
    </source>
</evidence>
<keyword evidence="6 10" id="KW-1133">Transmembrane helix</keyword>
<evidence type="ECO:0000256" key="1">
    <source>
        <dbReference type="ARBA" id="ARBA00004479"/>
    </source>
</evidence>
<dbReference type="GO" id="GO:0000166">
    <property type="term" value="F:nucleotide binding"/>
    <property type="evidence" value="ECO:0007669"/>
    <property type="project" value="UniProtKB-KW"/>
</dbReference>
<dbReference type="Proteomes" id="UP000682733">
    <property type="component" value="Unassembled WGS sequence"/>
</dbReference>
<dbReference type="PANTHER" id="PTHR11920">
    <property type="entry name" value="GUANYLYL CYCLASE"/>
    <property type="match status" value="1"/>
</dbReference>
<dbReference type="GO" id="GO:0004016">
    <property type="term" value="F:adenylate cyclase activity"/>
    <property type="evidence" value="ECO:0007669"/>
    <property type="project" value="TreeGrafter"/>
</dbReference>
<dbReference type="Gene3D" id="6.10.250.780">
    <property type="match status" value="1"/>
</dbReference>
<evidence type="ECO:0000313" key="13">
    <source>
        <dbReference type="EMBL" id="CAF1000955.1"/>
    </source>
</evidence>
<dbReference type="EMBL" id="CAJNOK010001294">
    <property type="protein sequence ID" value="CAF0804093.1"/>
    <property type="molecule type" value="Genomic_DNA"/>
</dbReference>
<dbReference type="PROSITE" id="PS50125">
    <property type="entry name" value="GUANYLATE_CYCLASE_2"/>
    <property type="match status" value="1"/>
</dbReference>
<dbReference type="InterPro" id="IPR001054">
    <property type="entry name" value="A/G_cyclase"/>
</dbReference>
<dbReference type="InterPro" id="IPR011645">
    <property type="entry name" value="HNOB_dom_associated"/>
</dbReference>
<evidence type="ECO:0000256" key="5">
    <source>
        <dbReference type="ARBA" id="ARBA00022741"/>
    </source>
</evidence>
<evidence type="ECO:0000256" key="10">
    <source>
        <dbReference type="SAM" id="Phobius"/>
    </source>
</evidence>
<keyword evidence="5" id="KW-0547">Nucleotide-binding</keyword>
<dbReference type="FunFam" id="3.30.70.1230:FF:000015">
    <property type="entry name" value="Guanylate cyclase"/>
    <property type="match status" value="1"/>
</dbReference>
<proteinExistence type="predicted"/>
<feature type="domain" description="Guanylate cyclase" evidence="11">
    <location>
        <begin position="269"/>
        <end position="398"/>
    </location>
</feature>
<dbReference type="Proteomes" id="UP000677228">
    <property type="component" value="Unassembled WGS sequence"/>
</dbReference>
<evidence type="ECO:0000313" key="16">
    <source>
        <dbReference type="Proteomes" id="UP000663829"/>
    </source>
</evidence>
<evidence type="ECO:0000313" key="12">
    <source>
        <dbReference type="EMBL" id="CAF0804093.1"/>
    </source>
</evidence>
<keyword evidence="4" id="KW-0732">Signal</keyword>
<dbReference type="GO" id="GO:0004383">
    <property type="term" value="F:guanylate cyclase activity"/>
    <property type="evidence" value="ECO:0007669"/>
    <property type="project" value="UniProtKB-EC"/>
</dbReference>
<reference evidence="13" key="1">
    <citation type="submission" date="2021-02" db="EMBL/GenBank/DDBJ databases">
        <authorList>
            <person name="Nowell W R."/>
        </authorList>
    </citation>
    <scope>NUCLEOTIDE SEQUENCE</scope>
</reference>
<dbReference type="Gene3D" id="3.30.70.1230">
    <property type="entry name" value="Nucleotide cyclase"/>
    <property type="match status" value="1"/>
</dbReference>
<sequence>MANGNHNKRVKQWSKSLLTHYRFGDYKFQRGTATTTAASTRSSSMRDVAFPLFRRFYLMRSSLRKRQRQSHAGLSSSSNGSRRAVLTKRNFCREIIFLLIFMLFTTGLLIFVLFLDLIYMDEANNNEKQPTTNVALYGIRQLIKHNVPYKTHLNHFSTIYLHVNPHPLNHTDSMLDSMIYICSKHPRLCLLKLFLIFIFVFVTIILGICLIRIYKKARKHSQILETKTYELEKEKTLTEKLLHQILPPTVAKQLINGKKAPAEYYDCVTIYFSDIVGFTSIASMCSPTETCDMLNRLYSVFDSLLEKFDVYKVETIGDAYMVASGAPERNGNKHANEISNMALAILKSKHKVRVPKTFVELKLRIGIHTGPACAAVIGSKMPRYCLFGDTINVASRMESSGLPEKIHLSETTYNHIEMKQDYIFEDRGEISIKGKGNMRTYFLLDRAQTNQ</sequence>
<comment type="caution">
    <text evidence="13">The sequence shown here is derived from an EMBL/GenBank/DDBJ whole genome shotgun (WGS) entry which is preliminary data.</text>
</comment>
<dbReference type="EMBL" id="CAJNOQ010003210">
    <property type="protein sequence ID" value="CAF1000955.1"/>
    <property type="molecule type" value="Genomic_DNA"/>
</dbReference>
<dbReference type="Pfam" id="PF07701">
    <property type="entry name" value="HNOBA"/>
    <property type="match status" value="1"/>
</dbReference>
<dbReference type="Proteomes" id="UP000663829">
    <property type="component" value="Unassembled WGS sequence"/>
</dbReference>
<dbReference type="InterPro" id="IPR029787">
    <property type="entry name" value="Nucleotide_cyclase"/>
</dbReference>
<dbReference type="CDD" id="cd07302">
    <property type="entry name" value="CHD"/>
    <property type="match status" value="1"/>
</dbReference>
<feature type="transmembrane region" description="Helical" evidence="10">
    <location>
        <begin position="193"/>
        <end position="214"/>
    </location>
</feature>
<keyword evidence="7 10" id="KW-0472">Membrane</keyword>
<dbReference type="GO" id="GO:0001653">
    <property type="term" value="F:peptide receptor activity"/>
    <property type="evidence" value="ECO:0007669"/>
    <property type="project" value="TreeGrafter"/>
</dbReference>
<evidence type="ECO:0000256" key="3">
    <source>
        <dbReference type="ARBA" id="ARBA00022692"/>
    </source>
</evidence>
<dbReference type="GO" id="GO:0007168">
    <property type="term" value="P:receptor guanylyl cyclase signaling pathway"/>
    <property type="evidence" value="ECO:0007669"/>
    <property type="project" value="TreeGrafter"/>
</dbReference>
<dbReference type="SMART" id="SM00044">
    <property type="entry name" value="CYCc"/>
    <property type="match status" value="1"/>
</dbReference>
<dbReference type="SUPFAM" id="SSF55073">
    <property type="entry name" value="Nucleotide cyclase"/>
    <property type="match status" value="1"/>
</dbReference>
<dbReference type="GO" id="GO:0035556">
    <property type="term" value="P:intracellular signal transduction"/>
    <property type="evidence" value="ECO:0007669"/>
    <property type="project" value="InterPro"/>
</dbReference>
<dbReference type="EMBL" id="CAJOBA010001294">
    <property type="protein sequence ID" value="CAF3587667.1"/>
    <property type="molecule type" value="Genomic_DNA"/>
</dbReference>
<name>A0A814GUQ1_9BILA</name>
<evidence type="ECO:0000256" key="6">
    <source>
        <dbReference type="ARBA" id="ARBA00022989"/>
    </source>
</evidence>
<evidence type="ECO:0000313" key="15">
    <source>
        <dbReference type="EMBL" id="CAF3772414.1"/>
    </source>
</evidence>
<dbReference type="GO" id="GO:0005886">
    <property type="term" value="C:plasma membrane"/>
    <property type="evidence" value="ECO:0007669"/>
    <property type="project" value="TreeGrafter"/>
</dbReference>
<feature type="transmembrane region" description="Helical" evidence="10">
    <location>
        <begin position="95"/>
        <end position="120"/>
    </location>
</feature>
<evidence type="ECO:0000256" key="4">
    <source>
        <dbReference type="ARBA" id="ARBA00022729"/>
    </source>
</evidence>
<gene>
    <name evidence="13" type="ORF">GPM918_LOCUS13755</name>
    <name evidence="12" type="ORF">OVA965_LOCUS4806</name>
    <name evidence="15" type="ORF">SRO942_LOCUS13755</name>
    <name evidence="14" type="ORF">TMI583_LOCUS4804</name>
</gene>
<dbReference type="Proteomes" id="UP000681722">
    <property type="component" value="Unassembled WGS sequence"/>
</dbReference>
<evidence type="ECO:0000313" key="14">
    <source>
        <dbReference type="EMBL" id="CAF3587667.1"/>
    </source>
</evidence>
<dbReference type="PANTHER" id="PTHR11920:SF501">
    <property type="entry name" value="GUANYLATE CYCLASE 32E"/>
    <property type="match status" value="1"/>
</dbReference>
<evidence type="ECO:0000256" key="9">
    <source>
        <dbReference type="ARBA" id="ARBA00023293"/>
    </source>
</evidence>
<dbReference type="Pfam" id="PF00211">
    <property type="entry name" value="Guanylate_cyc"/>
    <property type="match status" value="1"/>
</dbReference>
<accession>A0A814GUQ1</accession>
<dbReference type="AlphaFoldDB" id="A0A814GUQ1"/>
<evidence type="ECO:0000256" key="8">
    <source>
        <dbReference type="ARBA" id="ARBA00023239"/>
    </source>
</evidence>
<keyword evidence="3 10" id="KW-0812">Transmembrane</keyword>